<dbReference type="PANTHER" id="PTHR14187">
    <property type="entry name" value="ALPHA KINASE/ELONGATION FACTOR 2 KINASE"/>
    <property type="match status" value="1"/>
</dbReference>
<name>A0A369JEH2_HYPMA</name>
<dbReference type="EMBL" id="LUEZ02000058">
    <property type="protein sequence ID" value="RDB20559.1"/>
    <property type="molecule type" value="Genomic_DNA"/>
</dbReference>
<comment type="caution">
    <text evidence="1">The sequence shown here is derived from an EMBL/GenBank/DDBJ whole genome shotgun (WGS) entry which is preliminary data.</text>
</comment>
<reference evidence="1" key="1">
    <citation type="submission" date="2018-04" db="EMBL/GenBank/DDBJ databases">
        <title>Whole genome sequencing of Hypsizygus marmoreus.</title>
        <authorList>
            <person name="Choi I.-G."/>
            <person name="Min B."/>
            <person name="Kim J.-G."/>
            <person name="Kim S."/>
            <person name="Oh Y.-L."/>
            <person name="Kong W.-S."/>
            <person name="Park H."/>
            <person name="Jeong J."/>
            <person name="Song E.-S."/>
        </authorList>
    </citation>
    <scope>NUCLEOTIDE SEQUENCE [LARGE SCALE GENOMIC DNA]</scope>
    <source>
        <strain evidence="1">51987-8</strain>
    </source>
</reference>
<evidence type="ECO:0000313" key="1">
    <source>
        <dbReference type="EMBL" id="RDB20559.1"/>
    </source>
</evidence>
<dbReference type="AlphaFoldDB" id="A0A369JEH2"/>
<dbReference type="PANTHER" id="PTHR14187:SF5">
    <property type="entry name" value="HEAT SHOCK 70 KDA PROTEIN 12A"/>
    <property type="match status" value="1"/>
</dbReference>
<dbReference type="InParanoid" id="A0A369JEH2"/>
<proteinExistence type="predicted"/>
<keyword evidence="2" id="KW-1185">Reference proteome</keyword>
<protein>
    <submittedName>
        <fullName evidence="1">Heat shock protein 12A</fullName>
    </submittedName>
</protein>
<sequence length="573" mass="64362">MSTRSPYSGASRKLVLALDVGTTFSGISYCILEPGHVPQIKGVTRFPAQERVGGDSKIPSIVYYNKQGEVAAIGAEAVKDGIEGVADEEGWSKAEWFKLHLRPAHMANEGKDHVPVLPKRKSTIDVFADFLRYLYECALAYIRDSHCNGAQLLASVEQNIEFVLTHPNGWEGAQQAQMRKALVCGRLIPDTGPGHARVHFVTEGEAGLHFCVENGLTTEALKNGEGIMIVDAGGGTVDISAYGQMPNSEWMTFQEIAPSQCIFEGSVFVTRNARTFLQDRLRDSIFCEEVDHIATCFDKTTKLTFRNTHEPQFIKFGLSRDKDHSLNIRSGQLKLTGNNVASFFEPCLASITQAIISQTKDATRKITSVFLIGGFGSNDWLFSQLKSCLKQREIDLCRPDSYLNKAVADGAISFYLDRFVKARVARYTFGVKSYTTYDRNNAEHRHRVDSVFTDSDGVQCVQHVFSPILKKNTEVMETMEFREKFFRQADSPLAFQNPMLDEIICYRGPDENPCWVDVDREMYSTLCTVVSDISSIRDHLRRQRGNDELTAQISWKDHGRERRGPAKVIYLDQ</sequence>
<gene>
    <name evidence="1" type="primary">Hspa12a_0</name>
    <name evidence="1" type="ORF">Hypma_012278</name>
</gene>
<dbReference type="SUPFAM" id="SSF53067">
    <property type="entry name" value="Actin-like ATPase domain"/>
    <property type="match status" value="2"/>
</dbReference>
<dbReference type="OrthoDB" id="2963168at2759"/>
<dbReference type="InterPro" id="IPR043129">
    <property type="entry name" value="ATPase_NBD"/>
</dbReference>
<organism evidence="1 2">
    <name type="scientific">Hypsizygus marmoreus</name>
    <name type="common">White beech mushroom</name>
    <name type="synonym">Agaricus marmoreus</name>
    <dbReference type="NCBI Taxonomy" id="39966"/>
    <lineage>
        <taxon>Eukaryota</taxon>
        <taxon>Fungi</taxon>
        <taxon>Dikarya</taxon>
        <taxon>Basidiomycota</taxon>
        <taxon>Agaricomycotina</taxon>
        <taxon>Agaricomycetes</taxon>
        <taxon>Agaricomycetidae</taxon>
        <taxon>Agaricales</taxon>
        <taxon>Tricholomatineae</taxon>
        <taxon>Lyophyllaceae</taxon>
        <taxon>Hypsizygus</taxon>
    </lineage>
</organism>
<dbReference type="CDD" id="cd10170">
    <property type="entry name" value="ASKHA_NBD_HSP70"/>
    <property type="match status" value="1"/>
</dbReference>
<dbReference type="Gene3D" id="3.30.420.40">
    <property type="match status" value="1"/>
</dbReference>
<accession>A0A369JEH2</accession>
<keyword evidence="1" id="KW-0346">Stress response</keyword>
<dbReference type="STRING" id="39966.A0A369JEH2"/>
<dbReference type="Proteomes" id="UP000076154">
    <property type="component" value="Unassembled WGS sequence"/>
</dbReference>
<evidence type="ECO:0000313" key="2">
    <source>
        <dbReference type="Proteomes" id="UP000076154"/>
    </source>
</evidence>